<feature type="region of interest" description="Disordered" evidence="1">
    <location>
        <begin position="1"/>
        <end position="20"/>
    </location>
</feature>
<accession>A0AAE1QD12</accession>
<keyword evidence="3" id="KW-1185">Reference proteome</keyword>
<sequence>MDDDNWELQSMQRHQSTKTPCKMNNFSSELQDLEKKLYDDIEKGITNILDRTCLILTEHPTWIPKLHRPREGYWDESAQPISYSDIPGHVDPRNLPYYISLHINDLYIGQDTTSISTDSIGTRIKNNEATMEQD</sequence>
<organism evidence="2 3">
    <name type="scientific">Petrolisthes manimaculis</name>
    <dbReference type="NCBI Taxonomy" id="1843537"/>
    <lineage>
        <taxon>Eukaryota</taxon>
        <taxon>Metazoa</taxon>
        <taxon>Ecdysozoa</taxon>
        <taxon>Arthropoda</taxon>
        <taxon>Crustacea</taxon>
        <taxon>Multicrustacea</taxon>
        <taxon>Malacostraca</taxon>
        <taxon>Eumalacostraca</taxon>
        <taxon>Eucarida</taxon>
        <taxon>Decapoda</taxon>
        <taxon>Pleocyemata</taxon>
        <taxon>Anomura</taxon>
        <taxon>Galatheoidea</taxon>
        <taxon>Porcellanidae</taxon>
        <taxon>Petrolisthes</taxon>
    </lineage>
</organism>
<reference evidence="2" key="1">
    <citation type="submission" date="2023-11" db="EMBL/GenBank/DDBJ databases">
        <title>Genome assemblies of two species of porcelain crab, Petrolisthes cinctipes and Petrolisthes manimaculis (Anomura: Porcellanidae).</title>
        <authorList>
            <person name="Angst P."/>
        </authorList>
    </citation>
    <scope>NUCLEOTIDE SEQUENCE</scope>
    <source>
        <strain evidence="2">PB745_02</strain>
        <tissue evidence="2">Gill</tissue>
    </source>
</reference>
<gene>
    <name evidence="2" type="ORF">Pmani_005278</name>
</gene>
<dbReference type="EMBL" id="JAWZYT010000382">
    <property type="protein sequence ID" value="KAK4324071.1"/>
    <property type="molecule type" value="Genomic_DNA"/>
</dbReference>
<dbReference type="AlphaFoldDB" id="A0AAE1QD12"/>
<proteinExistence type="predicted"/>
<evidence type="ECO:0000256" key="1">
    <source>
        <dbReference type="SAM" id="MobiDB-lite"/>
    </source>
</evidence>
<protein>
    <submittedName>
        <fullName evidence="2">Uncharacterized protein</fullName>
    </submittedName>
</protein>
<comment type="caution">
    <text evidence="2">The sequence shown here is derived from an EMBL/GenBank/DDBJ whole genome shotgun (WGS) entry which is preliminary data.</text>
</comment>
<dbReference type="Proteomes" id="UP001292094">
    <property type="component" value="Unassembled WGS sequence"/>
</dbReference>
<feature type="compositionally biased region" description="Polar residues" evidence="1">
    <location>
        <begin position="7"/>
        <end position="20"/>
    </location>
</feature>
<name>A0AAE1QD12_9EUCA</name>
<evidence type="ECO:0000313" key="3">
    <source>
        <dbReference type="Proteomes" id="UP001292094"/>
    </source>
</evidence>
<evidence type="ECO:0000313" key="2">
    <source>
        <dbReference type="EMBL" id="KAK4324071.1"/>
    </source>
</evidence>